<dbReference type="Pfam" id="PF10025">
    <property type="entry name" value="DUF2267"/>
    <property type="match status" value="1"/>
</dbReference>
<protein>
    <submittedName>
        <fullName evidence="1">Uncharacterized protein (DUF2267 family)</fullName>
    </submittedName>
</protein>
<dbReference type="InterPro" id="IPR038282">
    <property type="entry name" value="DUF2267_sf"/>
</dbReference>
<name>A0A562QE10_9PSED</name>
<dbReference type="Proteomes" id="UP000316905">
    <property type="component" value="Unassembled WGS sequence"/>
</dbReference>
<keyword evidence="2" id="KW-1185">Reference proteome</keyword>
<dbReference type="InterPro" id="IPR018727">
    <property type="entry name" value="DUF2267"/>
</dbReference>
<dbReference type="RefSeq" id="WP_145140938.1">
    <property type="nucleotide sequence ID" value="NZ_VLKY01000005.1"/>
</dbReference>
<dbReference type="EMBL" id="VLKY01000005">
    <property type="protein sequence ID" value="TWI54974.1"/>
    <property type="molecule type" value="Genomic_DNA"/>
</dbReference>
<gene>
    <name evidence="1" type="ORF">IQ22_01882</name>
</gene>
<reference evidence="1 2" key="1">
    <citation type="journal article" date="2015" name="Stand. Genomic Sci.">
        <title>Genomic Encyclopedia of Bacterial and Archaeal Type Strains, Phase III: the genomes of soil and plant-associated and newly described type strains.</title>
        <authorList>
            <person name="Whitman W.B."/>
            <person name="Woyke T."/>
            <person name="Klenk H.P."/>
            <person name="Zhou Y."/>
            <person name="Lilburn T.G."/>
            <person name="Beck B.J."/>
            <person name="De Vos P."/>
            <person name="Vandamme P."/>
            <person name="Eisen J.A."/>
            <person name="Garrity G."/>
            <person name="Hugenholtz P."/>
            <person name="Kyrpides N.C."/>
        </authorList>
    </citation>
    <scope>NUCLEOTIDE SEQUENCE [LARGE SCALE GENOMIC DNA]</scope>
    <source>
        <strain evidence="1 2">CGMCC 1.6858</strain>
    </source>
</reference>
<evidence type="ECO:0000313" key="1">
    <source>
        <dbReference type="EMBL" id="TWI54974.1"/>
    </source>
</evidence>
<comment type="caution">
    <text evidence="1">The sequence shown here is derived from an EMBL/GenBank/DDBJ whole genome shotgun (WGS) entry which is preliminary data.</text>
</comment>
<dbReference type="AlphaFoldDB" id="A0A562QE10"/>
<sequence>MTSSVEVLDRSIQQTNLWLDDIATHMGAPDRQTAYQALRAVLMAVRDRIGIDNAAHLAAQLPLMIRGIFYENFHPHGTPTQEETRDAFLKKVSSLISPTVDADPAKATKAVLRVLYERIDPNEVAKVAGLFPMPLRSLWPEETDVPGTREGEA</sequence>
<accession>A0A562QE10</accession>
<evidence type="ECO:0000313" key="2">
    <source>
        <dbReference type="Proteomes" id="UP000316905"/>
    </source>
</evidence>
<proteinExistence type="predicted"/>
<dbReference type="OrthoDB" id="20942at2"/>
<organism evidence="1 2">
    <name type="scientific">Pseudomonas duriflava</name>
    <dbReference type="NCBI Taxonomy" id="459528"/>
    <lineage>
        <taxon>Bacteria</taxon>
        <taxon>Pseudomonadati</taxon>
        <taxon>Pseudomonadota</taxon>
        <taxon>Gammaproteobacteria</taxon>
        <taxon>Pseudomonadales</taxon>
        <taxon>Pseudomonadaceae</taxon>
        <taxon>Pseudomonas</taxon>
    </lineage>
</organism>
<dbReference type="Gene3D" id="1.10.490.110">
    <property type="entry name" value="Uncharacterized conserved protein DUF2267"/>
    <property type="match status" value="1"/>
</dbReference>